<dbReference type="GO" id="GO:0006298">
    <property type="term" value="P:mismatch repair"/>
    <property type="evidence" value="ECO:0007669"/>
    <property type="project" value="InterPro"/>
</dbReference>
<name>A0AA48H4X2_9BACT</name>
<dbReference type="InterPro" id="IPR045076">
    <property type="entry name" value="MutS"/>
</dbReference>
<evidence type="ECO:0000256" key="3">
    <source>
        <dbReference type="ARBA" id="ARBA00023125"/>
    </source>
</evidence>
<dbReference type="SUPFAM" id="SSF52540">
    <property type="entry name" value="P-loop containing nucleoside triphosphate hydrolases"/>
    <property type="match status" value="1"/>
</dbReference>
<feature type="domain" description="DNA mismatch repair proteins mutS family" evidence="5">
    <location>
        <begin position="321"/>
        <end position="502"/>
    </location>
</feature>
<dbReference type="EMBL" id="AP027081">
    <property type="protein sequence ID" value="BDU76018.1"/>
    <property type="molecule type" value="Genomic_DNA"/>
</dbReference>
<dbReference type="GO" id="GO:0005829">
    <property type="term" value="C:cytosol"/>
    <property type="evidence" value="ECO:0007669"/>
    <property type="project" value="TreeGrafter"/>
</dbReference>
<evidence type="ECO:0000259" key="5">
    <source>
        <dbReference type="SMART" id="SM00534"/>
    </source>
</evidence>
<protein>
    <recommendedName>
        <fullName evidence="5">DNA mismatch repair proteins mutS family domain-containing protein</fullName>
    </recommendedName>
</protein>
<accession>A0AA48H4X2</accession>
<evidence type="ECO:0000256" key="1">
    <source>
        <dbReference type="ARBA" id="ARBA00022741"/>
    </source>
</evidence>
<keyword evidence="4" id="KW-0812">Transmembrane</keyword>
<keyword evidence="2" id="KW-0067">ATP-binding</keyword>
<reference evidence="6" key="1">
    <citation type="journal article" date="2023" name="Int. J. Syst. Evol. Microbiol.">
        <title>Mesoterricola silvestris gen. nov., sp. nov., Mesoterricola sediminis sp. nov., Geothrix oryzae sp. nov., Geothrix edaphica sp. nov., Geothrix rubra sp. nov., and Geothrix limicola sp. nov., six novel members of Acidobacteriota isolated from soils.</title>
        <authorList>
            <person name="Itoh H."/>
            <person name="Sugisawa Y."/>
            <person name="Mise K."/>
            <person name="Xu Z."/>
            <person name="Kuniyasu M."/>
            <person name="Ushijima N."/>
            <person name="Kawano K."/>
            <person name="Kobayashi E."/>
            <person name="Shiratori Y."/>
            <person name="Masuda Y."/>
            <person name="Senoo K."/>
        </authorList>
    </citation>
    <scope>NUCLEOTIDE SEQUENCE</scope>
    <source>
        <strain evidence="6">W786</strain>
    </source>
</reference>
<dbReference type="GO" id="GO:0140664">
    <property type="term" value="F:ATP-dependent DNA damage sensor activity"/>
    <property type="evidence" value="ECO:0007669"/>
    <property type="project" value="InterPro"/>
</dbReference>
<dbReference type="KEGG" id="msea:METESE_09760"/>
<dbReference type="GO" id="GO:0005524">
    <property type="term" value="F:ATP binding"/>
    <property type="evidence" value="ECO:0007669"/>
    <property type="project" value="UniProtKB-KW"/>
</dbReference>
<evidence type="ECO:0000256" key="4">
    <source>
        <dbReference type="SAM" id="Phobius"/>
    </source>
</evidence>
<dbReference type="AlphaFoldDB" id="A0AA48H4X2"/>
<evidence type="ECO:0000313" key="7">
    <source>
        <dbReference type="Proteomes" id="UP001228113"/>
    </source>
</evidence>
<keyword evidence="1" id="KW-0547">Nucleotide-binding</keyword>
<evidence type="ECO:0000256" key="2">
    <source>
        <dbReference type="ARBA" id="ARBA00022840"/>
    </source>
</evidence>
<dbReference type="PANTHER" id="PTHR11361">
    <property type="entry name" value="DNA MISMATCH REPAIR PROTEIN MUTS FAMILY MEMBER"/>
    <property type="match status" value="1"/>
</dbReference>
<dbReference type="GO" id="GO:0030983">
    <property type="term" value="F:mismatched DNA binding"/>
    <property type="evidence" value="ECO:0007669"/>
    <property type="project" value="InterPro"/>
</dbReference>
<dbReference type="Gene3D" id="3.40.50.300">
    <property type="entry name" value="P-loop containing nucleotide triphosphate hydrolases"/>
    <property type="match status" value="1"/>
</dbReference>
<organism evidence="6 7">
    <name type="scientific">Mesoterricola sediminis</name>
    <dbReference type="NCBI Taxonomy" id="2927980"/>
    <lineage>
        <taxon>Bacteria</taxon>
        <taxon>Pseudomonadati</taxon>
        <taxon>Acidobacteriota</taxon>
        <taxon>Holophagae</taxon>
        <taxon>Holophagales</taxon>
        <taxon>Holophagaceae</taxon>
        <taxon>Mesoterricola</taxon>
    </lineage>
</organism>
<dbReference type="InterPro" id="IPR027417">
    <property type="entry name" value="P-loop_NTPase"/>
</dbReference>
<keyword evidence="4" id="KW-1133">Transmembrane helix</keyword>
<keyword evidence="3" id="KW-0238">DNA-binding</keyword>
<proteinExistence type="predicted"/>
<dbReference type="RefSeq" id="WP_316411197.1">
    <property type="nucleotide sequence ID" value="NZ_AP027081.1"/>
</dbReference>
<feature type="transmembrane region" description="Helical" evidence="4">
    <location>
        <begin position="228"/>
        <end position="251"/>
    </location>
</feature>
<dbReference type="SMART" id="SM00534">
    <property type="entry name" value="MUTSac"/>
    <property type="match status" value="1"/>
</dbReference>
<keyword evidence="4" id="KW-0472">Membrane</keyword>
<keyword evidence="7" id="KW-1185">Reference proteome</keyword>
<gene>
    <name evidence="6" type="ORF">METESE_09760</name>
</gene>
<evidence type="ECO:0000313" key="6">
    <source>
        <dbReference type="EMBL" id="BDU76018.1"/>
    </source>
</evidence>
<dbReference type="PANTHER" id="PTHR11361:SF152">
    <property type="entry name" value="DNA MISMATCH REPAIR PROTEIN"/>
    <property type="match status" value="1"/>
</dbReference>
<dbReference type="InterPro" id="IPR000432">
    <property type="entry name" value="DNA_mismatch_repair_MutS_C"/>
</dbReference>
<feature type="transmembrane region" description="Helical" evidence="4">
    <location>
        <begin position="123"/>
        <end position="156"/>
    </location>
</feature>
<dbReference type="Proteomes" id="UP001228113">
    <property type="component" value="Chromosome"/>
</dbReference>
<sequence length="508" mass="54481">MPPTPPEPRDLDLVRLYHQALGDAPGTVDGDTWADLALDEVFRRFDRTASWMGSQMLYRRLRVLAADDADLEARTRAYAALRADPAWAARARRVLAPLGGPGTPFLAPFLIHGLPDQLPSPGLYIACALAPLACILGGLVAPWLLIASLAFLFVNIVLNETVGRRLSVHGPAFSRLHALLAAADALATLPGGPPLPARARLLALRPALARVQARLSTLAVDRSQLPELAAVVFGYLNILFLLDVVAFLWAVPALLRHRGDLLAALEALGELDADLAIAAVLDAAPGAFITPAFGTGRDLDVRDLTHPLLADPVGNDLAVRGRSVLITGSNMAGKTTFIKTVGVNLVLAQTLHLVRAAQATLPRLPVASSIRREDRLEAGQSYYLVEIQRLKAFADTPRPHLLLIDEILRGTNTVERVAASTALLRHLGATHLVLVTTHDLEVGQALADGFDVHHFAEQVTGDAFGFDYRLRPGPVYTRNAIRLLELSGFPAPVTEEARRLAGSVSAPA</sequence>
<dbReference type="Pfam" id="PF00488">
    <property type="entry name" value="MutS_V"/>
    <property type="match status" value="1"/>
</dbReference>